<keyword evidence="3" id="KW-1185">Reference proteome</keyword>
<evidence type="ECO:0000313" key="3">
    <source>
        <dbReference type="Proteomes" id="UP001597010"/>
    </source>
</evidence>
<proteinExistence type="predicted"/>
<reference evidence="3" key="1">
    <citation type="journal article" date="2019" name="Int. J. Syst. Evol. Microbiol.">
        <title>The Global Catalogue of Microorganisms (GCM) 10K type strain sequencing project: providing services to taxonomists for standard genome sequencing and annotation.</title>
        <authorList>
            <consortium name="The Broad Institute Genomics Platform"/>
            <consortium name="The Broad Institute Genome Sequencing Center for Infectious Disease"/>
            <person name="Wu L."/>
            <person name="Ma J."/>
        </authorList>
    </citation>
    <scope>NUCLEOTIDE SEQUENCE [LARGE SCALE GENOMIC DNA]</scope>
    <source>
        <strain evidence="3">CCUG 61484</strain>
    </source>
</reference>
<dbReference type="RefSeq" id="WP_377117309.1">
    <property type="nucleotide sequence ID" value="NZ_JBHTHZ010000014.1"/>
</dbReference>
<name>A0ABW3AXV7_9SPHI</name>
<evidence type="ECO:0000256" key="1">
    <source>
        <dbReference type="SAM" id="SignalP"/>
    </source>
</evidence>
<feature type="chain" id="PRO_5047541007" description="DKNYY family protein" evidence="1">
    <location>
        <begin position="24"/>
        <end position="248"/>
    </location>
</feature>
<dbReference type="Proteomes" id="UP001597010">
    <property type="component" value="Unassembled WGS sequence"/>
</dbReference>
<sequence length="248" mass="28571">MTKIYYQIALKCLIILAAGICEAQPRVDSTKLNETEKKAVDIFFSGIADQSRLYNGPEYTFYDPLIKGNAYYNEAPKFEPGAVMYDGVLYSDVPLLYDLNKDCLAVLLLNKTNMIRLIDQRVAYFDLLGHHFKRIDLNNDKSIITPGFYDVIYGSDKLEILAKRRKEILTKSTLASTFESYFNPQINYFIKLNGIYKSINSKSALLSVFKDRKKDLEQYIKSNNLNFDDSQKERSMVQVAAYYDQLTN</sequence>
<evidence type="ECO:0000313" key="2">
    <source>
        <dbReference type="EMBL" id="MFD0795169.1"/>
    </source>
</evidence>
<accession>A0ABW3AXV7</accession>
<gene>
    <name evidence="2" type="ORF">ACFQZX_16220</name>
</gene>
<feature type="signal peptide" evidence="1">
    <location>
        <begin position="1"/>
        <end position="23"/>
    </location>
</feature>
<dbReference type="EMBL" id="JBHTHZ010000014">
    <property type="protein sequence ID" value="MFD0795169.1"/>
    <property type="molecule type" value="Genomic_DNA"/>
</dbReference>
<keyword evidence="1" id="KW-0732">Signal</keyword>
<organism evidence="2 3">
    <name type="scientific">Mucilaginibacter litoreus</name>
    <dbReference type="NCBI Taxonomy" id="1048221"/>
    <lineage>
        <taxon>Bacteria</taxon>
        <taxon>Pseudomonadati</taxon>
        <taxon>Bacteroidota</taxon>
        <taxon>Sphingobacteriia</taxon>
        <taxon>Sphingobacteriales</taxon>
        <taxon>Sphingobacteriaceae</taxon>
        <taxon>Mucilaginibacter</taxon>
    </lineage>
</organism>
<evidence type="ECO:0008006" key="4">
    <source>
        <dbReference type="Google" id="ProtNLM"/>
    </source>
</evidence>
<protein>
    <recommendedName>
        <fullName evidence="4">DKNYY family protein</fullName>
    </recommendedName>
</protein>
<comment type="caution">
    <text evidence="2">The sequence shown here is derived from an EMBL/GenBank/DDBJ whole genome shotgun (WGS) entry which is preliminary data.</text>
</comment>